<evidence type="ECO:0000313" key="1">
    <source>
        <dbReference type="EMBL" id="MBA4538040.1"/>
    </source>
</evidence>
<evidence type="ECO:0000313" key="2">
    <source>
        <dbReference type="EMBL" id="NEY82296.1"/>
    </source>
</evidence>
<comment type="caution">
    <text evidence="2">The sequence shown here is derived from an EMBL/GenBank/DDBJ whole genome shotgun (WGS) entry which is preliminary data.</text>
</comment>
<protein>
    <submittedName>
        <fullName evidence="2">Uncharacterized protein</fullName>
    </submittedName>
</protein>
<reference evidence="2 3" key="1">
    <citation type="submission" date="2020-02" db="EMBL/GenBank/DDBJ databases">
        <title>Bacillus aquiflavi sp. nov., isolated from yellow water of strong flavor Chinese baijiu in Yibin region of China.</title>
        <authorList>
            <person name="Xie J."/>
        </authorList>
    </citation>
    <scope>NUCLEOTIDE SEQUENCE [LARGE SCALE GENOMIC DNA]</scope>
    <source>
        <strain evidence="2 3">3H-10</strain>
    </source>
</reference>
<accession>A0A6B3W309</accession>
<reference evidence="1 4" key="2">
    <citation type="submission" date="2020-07" db="EMBL/GenBank/DDBJ databases">
        <authorList>
            <person name="Feng H."/>
        </authorList>
    </citation>
    <scope>NUCLEOTIDE SEQUENCE [LARGE SCALE GENOMIC DNA]</scope>
    <source>
        <strain evidence="4">s-12</strain>
        <strain evidence="1">S-12</strain>
    </source>
</reference>
<evidence type="ECO:0000313" key="4">
    <source>
        <dbReference type="Proteomes" id="UP000570010"/>
    </source>
</evidence>
<keyword evidence="3" id="KW-1185">Reference proteome</keyword>
<proteinExistence type="predicted"/>
<dbReference type="Proteomes" id="UP000570010">
    <property type="component" value="Unassembled WGS sequence"/>
</dbReference>
<dbReference type="EMBL" id="JACEIO010000032">
    <property type="protein sequence ID" value="MBA4538040.1"/>
    <property type="molecule type" value="Genomic_DNA"/>
</dbReference>
<name>A0A6B3W309_9BACI</name>
<dbReference type="Proteomes" id="UP000472971">
    <property type="component" value="Unassembled WGS sequence"/>
</dbReference>
<dbReference type="AlphaFoldDB" id="A0A6B3W309"/>
<organism evidence="2 3">
    <name type="scientific">Bacillus aquiflavi</name>
    <dbReference type="NCBI Taxonomy" id="2672567"/>
    <lineage>
        <taxon>Bacteria</taxon>
        <taxon>Bacillati</taxon>
        <taxon>Bacillota</taxon>
        <taxon>Bacilli</taxon>
        <taxon>Bacillales</taxon>
        <taxon>Bacillaceae</taxon>
        <taxon>Bacillus</taxon>
    </lineage>
</organism>
<evidence type="ECO:0000313" key="3">
    <source>
        <dbReference type="Proteomes" id="UP000472971"/>
    </source>
</evidence>
<sequence>MTKEKQRKVNERDILLDLKTIIIRLEFWFDILQFIYEYAEVNEKQVTPQTLLEITTQWGHLI</sequence>
<gene>
    <name evidence="2" type="ORF">G4D64_12465</name>
    <name evidence="1" type="ORF">H1Z61_13075</name>
</gene>
<dbReference type="EMBL" id="JAAIWN010000030">
    <property type="protein sequence ID" value="NEY82296.1"/>
    <property type="molecule type" value="Genomic_DNA"/>
</dbReference>
<dbReference type="RefSeq" id="WP_163242677.1">
    <property type="nucleotide sequence ID" value="NZ_CP082780.1"/>
</dbReference>